<dbReference type="NCBIfam" id="TIGR02212">
    <property type="entry name" value="lolCE"/>
    <property type="match status" value="1"/>
</dbReference>
<keyword evidence="6 8" id="KW-1133">Transmembrane helix</keyword>
<feature type="transmembrane region" description="Helical" evidence="8">
    <location>
        <begin position="395"/>
        <end position="415"/>
    </location>
</feature>
<dbReference type="Proteomes" id="UP000190130">
    <property type="component" value="Unassembled WGS sequence"/>
</dbReference>
<feature type="transmembrane region" description="Helical" evidence="8">
    <location>
        <begin position="363"/>
        <end position="383"/>
    </location>
</feature>
<comment type="subcellular location">
    <subcellularLocation>
        <location evidence="1">Cell membrane</location>
        <topology evidence="1">Multi-pass membrane protein</topology>
    </subcellularLocation>
</comment>
<evidence type="ECO:0000256" key="2">
    <source>
        <dbReference type="ARBA" id="ARBA00005236"/>
    </source>
</evidence>
<gene>
    <name evidence="11" type="ORF">ARD30_10490</name>
    <name evidence="12" type="ORF">SAMN05660750_01510</name>
</gene>
<protein>
    <submittedName>
        <fullName evidence="12">Lipoprotein-releasing system permease protein</fullName>
    </submittedName>
    <submittedName>
        <fullName evidence="11">Multidrug ABC transporter substrate-binding protein</fullName>
    </submittedName>
</protein>
<evidence type="ECO:0000256" key="1">
    <source>
        <dbReference type="ARBA" id="ARBA00004651"/>
    </source>
</evidence>
<sequence>MSVAAENAAVPTGTKPFAGFEWLLAGRYLRTRRREGFVSVIAGFSFLGIMLGVATLIIVMSVMNGFRKELLEKIVGVNGHIFATPIDRPLDDYDSVAARLSKTPGIKLAIPLVEGQALASSQTGNNGVLVRGVREADIKAIPFIGGNIRGGTLDGFDTTPGVAIGRRLANALGIQVGDNMTLVSPQGASTPFGTAPRIKAYPVKAIFEIGMTEFDGTFVYMPLAEAQAYFNRDGDVNVIEIFVDNPDNTQKVRDAIEADAPRPLVLSDWRQRNRSFFNALEVERNVMFIILTLIVLVAALNIVSGLIMLVKDKTADIAIMRTMGCTRGTVLRVFLITGAAIGVIGTFAGFILGVVFANNIKSIMAALNWITGANLWDPTVRFLSDIPSVIDWREVVSVVLMALTLSLLATLYPAWKAARLDPVEALRMG</sequence>
<dbReference type="GO" id="GO:0098797">
    <property type="term" value="C:plasma membrane protein complex"/>
    <property type="evidence" value="ECO:0007669"/>
    <property type="project" value="TreeGrafter"/>
</dbReference>
<keyword evidence="3" id="KW-0813">Transport</keyword>
<keyword evidence="12" id="KW-0449">Lipoprotein</keyword>
<accession>A0A0Q3T0P5</accession>
<reference evidence="11 13" key="1">
    <citation type="submission" date="2015-10" db="EMBL/GenBank/DDBJ databases">
        <title>Draft genome of Bosea thiooxidans.</title>
        <authorList>
            <person name="Wang X."/>
        </authorList>
    </citation>
    <scope>NUCLEOTIDE SEQUENCE [LARGE SCALE GENOMIC DNA]</scope>
    <source>
        <strain evidence="11 13">CGMCC 9174</strain>
    </source>
</reference>
<evidence type="ECO:0000256" key="5">
    <source>
        <dbReference type="ARBA" id="ARBA00022692"/>
    </source>
</evidence>
<evidence type="ECO:0000256" key="7">
    <source>
        <dbReference type="ARBA" id="ARBA00023136"/>
    </source>
</evidence>
<dbReference type="Proteomes" id="UP000051562">
    <property type="component" value="Unassembled WGS sequence"/>
</dbReference>
<organism evidence="11 13">
    <name type="scientific">Bosea thiooxidans</name>
    <dbReference type="NCBI Taxonomy" id="53254"/>
    <lineage>
        <taxon>Bacteria</taxon>
        <taxon>Pseudomonadati</taxon>
        <taxon>Pseudomonadota</taxon>
        <taxon>Alphaproteobacteria</taxon>
        <taxon>Hyphomicrobiales</taxon>
        <taxon>Boseaceae</taxon>
        <taxon>Bosea</taxon>
    </lineage>
</organism>
<dbReference type="EMBL" id="FUYX01000003">
    <property type="protein sequence ID" value="SKB60623.1"/>
    <property type="molecule type" value="Genomic_DNA"/>
</dbReference>
<dbReference type="EMBL" id="LMAR01000026">
    <property type="protein sequence ID" value="KQK31250.1"/>
    <property type="molecule type" value="Genomic_DNA"/>
</dbReference>
<dbReference type="InterPro" id="IPR051447">
    <property type="entry name" value="Lipoprotein-release_system"/>
</dbReference>
<feature type="domain" description="ABC3 transporter permease C-terminal" evidence="9">
    <location>
        <begin position="288"/>
        <end position="422"/>
    </location>
</feature>
<dbReference type="GO" id="GO:0044874">
    <property type="term" value="P:lipoprotein localization to outer membrane"/>
    <property type="evidence" value="ECO:0007669"/>
    <property type="project" value="TreeGrafter"/>
</dbReference>
<proteinExistence type="inferred from homology"/>
<dbReference type="PANTHER" id="PTHR30489">
    <property type="entry name" value="LIPOPROTEIN-RELEASING SYSTEM TRANSMEMBRANE PROTEIN LOLE"/>
    <property type="match status" value="1"/>
</dbReference>
<name>A0A0Q3T0P5_9HYPH</name>
<evidence type="ECO:0000256" key="8">
    <source>
        <dbReference type="SAM" id="Phobius"/>
    </source>
</evidence>
<evidence type="ECO:0000256" key="6">
    <source>
        <dbReference type="ARBA" id="ARBA00022989"/>
    </source>
</evidence>
<dbReference type="PANTHER" id="PTHR30489:SF0">
    <property type="entry name" value="LIPOPROTEIN-RELEASING SYSTEM TRANSMEMBRANE PROTEIN LOLE"/>
    <property type="match status" value="1"/>
</dbReference>
<comment type="similarity">
    <text evidence="2">Belongs to the ABC-4 integral membrane protein family. LolC/E subfamily.</text>
</comment>
<dbReference type="AlphaFoldDB" id="A0A0Q3T0P5"/>
<feature type="domain" description="MacB-like periplasmic core" evidence="10">
    <location>
        <begin position="45"/>
        <end position="258"/>
    </location>
</feature>
<dbReference type="InterPro" id="IPR025857">
    <property type="entry name" value="MacB_PCD"/>
</dbReference>
<dbReference type="InterPro" id="IPR003838">
    <property type="entry name" value="ABC3_permease_C"/>
</dbReference>
<evidence type="ECO:0000313" key="11">
    <source>
        <dbReference type="EMBL" id="KQK31250.1"/>
    </source>
</evidence>
<dbReference type="InterPro" id="IPR011925">
    <property type="entry name" value="LolCE_TM"/>
</dbReference>
<feature type="transmembrane region" description="Helical" evidence="8">
    <location>
        <begin position="286"/>
        <end position="310"/>
    </location>
</feature>
<feature type="transmembrane region" description="Helical" evidence="8">
    <location>
        <begin position="331"/>
        <end position="357"/>
    </location>
</feature>
<evidence type="ECO:0000313" key="14">
    <source>
        <dbReference type="Proteomes" id="UP000190130"/>
    </source>
</evidence>
<keyword evidence="5 8" id="KW-0812">Transmembrane</keyword>
<dbReference type="Pfam" id="PF02687">
    <property type="entry name" value="FtsX"/>
    <property type="match status" value="1"/>
</dbReference>
<dbReference type="STRING" id="53254.SAMN05660750_01510"/>
<dbReference type="Pfam" id="PF12704">
    <property type="entry name" value="MacB_PCD"/>
    <property type="match status" value="1"/>
</dbReference>
<evidence type="ECO:0000259" key="9">
    <source>
        <dbReference type="Pfam" id="PF02687"/>
    </source>
</evidence>
<evidence type="ECO:0000256" key="3">
    <source>
        <dbReference type="ARBA" id="ARBA00022448"/>
    </source>
</evidence>
<keyword evidence="7 8" id="KW-0472">Membrane</keyword>
<dbReference type="GO" id="GO:0042953">
    <property type="term" value="P:lipoprotein transport"/>
    <property type="evidence" value="ECO:0007669"/>
    <property type="project" value="InterPro"/>
</dbReference>
<evidence type="ECO:0000259" key="10">
    <source>
        <dbReference type="Pfam" id="PF12704"/>
    </source>
</evidence>
<feature type="transmembrane region" description="Helical" evidence="8">
    <location>
        <begin position="37"/>
        <end position="63"/>
    </location>
</feature>
<reference evidence="12 14" key="2">
    <citation type="submission" date="2017-02" db="EMBL/GenBank/DDBJ databases">
        <authorList>
            <person name="Peterson S.W."/>
        </authorList>
    </citation>
    <scope>NUCLEOTIDE SEQUENCE [LARGE SCALE GENOMIC DNA]</scope>
    <source>
        <strain evidence="12 14">DSM 9653</strain>
    </source>
</reference>
<evidence type="ECO:0000313" key="13">
    <source>
        <dbReference type="Proteomes" id="UP000051562"/>
    </source>
</evidence>
<keyword evidence="4" id="KW-1003">Cell membrane</keyword>
<evidence type="ECO:0000256" key="4">
    <source>
        <dbReference type="ARBA" id="ARBA00022475"/>
    </source>
</evidence>
<dbReference type="RefSeq" id="WP_055727532.1">
    <property type="nucleotide sequence ID" value="NZ_FUYX01000003.1"/>
</dbReference>
<keyword evidence="13" id="KW-1185">Reference proteome</keyword>
<evidence type="ECO:0000313" key="12">
    <source>
        <dbReference type="EMBL" id="SKB60623.1"/>
    </source>
</evidence>